<accession>A0A858NQ16</accession>
<name>A0A858NQ16_9CAUD</name>
<evidence type="ECO:0000313" key="2">
    <source>
        <dbReference type="Proteomes" id="UP000671877"/>
    </source>
</evidence>
<protein>
    <submittedName>
        <fullName evidence="1">Tail protein</fullName>
    </submittedName>
</protein>
<dbReference type="Proteomes" id="UP000671877">
    <property type="component" value="Segment"/>
</dbReference>
<proteinExistence type="predicted"/>
<gene>
    <name evidence="1" type="ORF">XccvBFoX5_gp27</name>
</gene>
<keyword evidence="2" id="KW-1185">Reference proteome</keyword>
<dbReference type="EMBL" id="MT161384">
    <property type="protein sequence ID" value="QJB22005.1"/>
    <property type="molecule type" value="Genomic_DNA"/>
</dbReference>
<organism evidence="1 2">
    <name type="scientific">Xanthomonas phage FoX5</name>
    <dbReference type="NCBI Taxonomy" id="2723901"/>
    <lineage>
        <taxon>Viruses</taxon>
        <taxon>Duplodnaviria</taxon>
        <taxon>Heunggongvirae</taxon>
        <taxon>Uroviricota</taxon>
        <taxon>Caudoviricetes</taxon>
        <taxon>Foxunavirus</taxon>
        <taxon>Foxunavirus fox5</taxon>
    </lineage>
</organism>
<reference evidence="1 2" key="1">
    <citation type="submission" date="2020-03" db="EMBL/GenBank/DDBJ databases">
        <title>Development of an integrated pest management strategy to control Xanthomonas campestris pv. campestris by using bacteriophages.</title>
        <authorList>
            <person name="Holtappels D."/>
            <person name="Rombouts S."/>
            <person name="Lavigne R."/>
            <person name="Wagemans J."/>
        </authorList>
    </citation>
    <scope>NUCLEOTIDE SEQUENCE [LARGE SCALE GENOMIC DNA]</scope>
</reference>
<sequence>MDANPGIADIGPRLPLNVMVTLPEIAVPATTRKGVVLWD</sequence>
<dbReference type="InterPro" id="IPR008861">
    <property type="entry name" value="GpX-like"/>
</dbReference>
<evidence type="ECO:0000313" key="1">
    <source>
        <dbReference type="EMBL" id="QJB22005.1"/>
    </source>
</evidence>
<dbReference type="Pfam" id="PF05489">
    <property type="entry name" value="Phage_tail_X"/>
    <property type="match status" value="1"/>
</dbReference>